<name>G4U273_SERID</name>
<dbReference type="AlphaFoldDB" id="G4U273"/>
<evidence type="ECO:0000313" key="2">
    <source>
        <dbReference type="EMBL" id="CCA77666.1"/>
    </source>
</evidence>
<reference evidence="2 3" key="1">
    <citation type="journal article" date="2011" name="PLoS Pathog.">
        <title>Endophytic Life Strategies Decoded by Genome and Transcriptome Analyses of the Mutualistic Root Symbiont Piriformospora indica.</title>
        <authorList>
            <person name="Zuccaro A."/>
            <person name="Lahrmann U."/>
            <person name="Guldener U."/>
            <person name="Langen G."/>
            <person name="Pfiffi S."/>
            <person name="Biedenkopf D."/>
            <person name="Wong P."/>
            <person name="Samans B."/>
            <person name="Grimm C."/>
            <person name="Basiewicz M."/>
            <person name="Murat C."/>
            <person name="Martin F."/>
            <person name="Kogel K.H."/>
        </authorList>
    </citation>
    <scope>NUCLEOTIDE SEQUENCE [LARGE SCALE GENOMIC DNA]</scope>
    <source>
        <strain evidence="2 3">DSM 11827</strain>
    </source>
</reference>
<comment type="caution">
    <text evidence="2">The sequence shown here is derived from an EMBL/GenBank/DDBJ whole genome shotgun (WGS) entry which is preliminary data.</text>
</comment>
<dbReference type="HOGENOM" id="CLU_2038946_0_0_1"/>
<dbReference type="Proteomes" id="UP000007148">
    <property type="component" value="Unassembled WGS sequence"/>
</dbReference>
<keyword evidence="3" id="KW-1185">Reference proteome</keyword>
<proteinExistence type="predicted"/>
<evidence type="ECO:0000313" key="3">
    <source>
        <dbReference type="Proteomes" id="UP000007148"/>
    </source>
</evidence>
<feature type="compositionally biased region" description="Polar residues" evidence="1">
    <location>
        <begin position="58"/>
        <end position="95"/>
    </location>
</feature>
<accession>G4U273</accession>
<feature type="compositionally biased region" description="Basic and acidic residues" evidence="1">
    <location>
        <begin position="107"/>
        <end position="121"/>
    </location>
</feature>
<sequence length="121" mass="13420">MRLVNAYRRICERIPMISSPFKEVWKRKGGKPNDHPTTKQCVPDFVAIRKSAIPSIPILSNTPTPPVQSKSAAESNQTDTATSSDQPDTLTTDVPWSQLEAVGEDYSEGKAIREYESQRSG</sequence>
<organism evidence="2 3">
    <name type="scientific">Serendipita indica (strain DSM 11827)</name>
    <name type="common">Root endophyte fungus</name>
    <name type="synonym">Piriformospora indica</name>
    <dbReference type="NCBI Taxonomy" id="1109443"/>
    <lineage>
        <taxon>Eukaryota</taxon>
        <taxon>Fungi</taxon>
        <taxon>Dikarya</taxon>
        <taxon>Basidiomycota</taxon>
        <taxon>Agaricomycotina</taxon>
        <taxon>Agaricomycetes</taxon>
        <taxon>Sebacinales</taxon>
        <taxon>Serendipitaceae</taxon>
        <taxon>Serendipita</taxon>
    </lineage>
</organism>
<protein>
    <submittedName>
        <fullName evidence="2">Uncharacterized protein</fullName>
    </submittedName>
</protein>
<gene>
    <name evidence="2" type="ORF">PIIN_11644</name>
</gene>
<evidence type="ECO:0000256" key="1">
    <source>
        <dbReference type="SAM" id="MobiDB-lite"/>
    </source>
</evidence>
<dbReference type="InParanoid" id="G4U273"/>
<feature type="region of interest" description="Disordered" evidence="1">
    <location>
        <begin position="55"/>
        <end position="121"/>
    </location>
</feature>
<dbReference type="EMBL" id="CAFZ01001836">
    <property type="protein sequence ID" value="CCA77666.1"/>
    <property type="molecule type" value="Genomic_DNA"/>
</dbReference>